<dbReference type="GO" id="GO:0016987">
    <property type="term" value="F:sigma factor activity"/>
    <property type="evidence" value="ECO:0007669"/>
    <property type="project" value="UniProtKB-KW"/>
</dbReference>
<dbReference type="InterPro" id="IPR013324">
    <property type="entry name" value="RNA_pol_sigma_r3/r4-like"/>
</dbReference>
<dbReference type="InterPro" id="IPR013249">
    <property type="entry name" value="RNA_pol_sigma70_r4_t2"/>
</dbReference>
<evidence type="ECO:0000259" key="5">
    <source>
        <dbReference type="PROSITE" id="PS50943"/>
    </source>
</evidence>
<dbReference type="InterPro" id="IPR039425">
    <property type="entry name" value="RNA_pol_sigma-70-like"/>
</dbReference>
<sequence>MSEQDAEHARWFVEEVLPHQGELQSWLSRRYPTIADPDDLVQDAFSRILKAHSSGPIANPRAFLYVTARNLALNKIRHLRYERPQGLDPVDPLTIVDDSASPSETTALSEELQHLIQAIQNLPERCRQVMTLRKIYGLSQKEVARKLGISVNTVEAQSAIGLRKCIAYFRSHGYLTRYSK</sequence>
<evidence type="ECO:0000313" key="7">
    <source>
        <dbReference type="Proteomes" id="UP000617628"/>
    </source>
</evidence>
<name>A0A934VPK7_9BACT</name>
<evidence type="ECO:0000256" key="4">
    <source>
        <dbReference type="ARBA" id="ARBA00023163"/>
    </source>
</evidence>
<organism evidence="6 7">
    <name type="scientific">Pelagicoccus mobilis</name>
    <dbReference type="NCBI Taxonomy" id="415221"/>
    <lineage>
        <taxon>Bacteria</taxon>
        <taxon>Pseudomonadati</taxon>
        <taxon>Verrucomicrobiota</taxon>
        <taxon>Opitutia</taxon>
        <taxon>Puniceicoccales</taxon>
        <taxon>Pelagicoccaceae</taxon>
        <taxon>Pelagicoccus</taxon>
    </lineage>
</organism>
<evidence type="ECO:0000256" key="2">
    <source>
        <dbReference type="ARBA" id="ARBA00023015"/>
    </source>
</evidence>
<dbReference type="Gene3D" id="1.10.1740.10">
    <property type="match status" value="1"/>
</dbReference>
<dbReference type="GO" id="GO:0006352">
    <property type="term" value="P:DNA-templated transcription initiation"/>
    <property type="evidence" value="ECO:0007669"/>
    <property type="project" value="InterPro"/>
</dbReference>
<dbReference type="InterPro" id="IPR014284">
    <property type="entry name" value="RNA_pol_sigma-70_dom"/>
</dbReference>
<accession>A0A934VPK7</accession>
<dbReference type="SUPFAM" id="SSF88659">
    <property type="entry name" value="Sigma3 and sigma4 domains of RNA polymerase sigma factors"/>
    <property type="match status" value="1"/>
</dbReference>
<dbReference type="EMBL" id="JAENIL010000003">
    <property type="protein sequence ID" value="MBK1875629.1"/>
    <property type="molecule type" value="Genomic_DNA"/>
</dbReference>
<gene>
    <name evidence="6" type="ORF">JIN87_02055</name>
</gene>
<evidence type="ECO:0000256" key="3">
    <source>
        <dbReference type="ARBA" id="ARBA00023082"/>
    </source>
</evidence>
<dbReference type="Proteomes" id="UP000617628">
    <property type="component" value="Unassembled WGS sequence"/>
</dbReference>
<dbReference type="SUPFAM" id="SSF88946">
    <property type="entry name" value="Sigma2 domain of RNA polymerase sigma factors"/>
    <property type="match status" value="1"/>
</dbReference>
<dbReference type="InterPro" id="IPR013325">
    <property type="entry name" value="RNA_pol_sigma_r2"/>
</dbReference>
<protein>
    <submittedName>
        <fullName evidence="6">RNA polymerase sigma factor</fullName>
    </submittedName>
</protein>
<dbReference type="AlphaFoldDB" id="A0A934VPK7"/>
<dbReference type="RefSeq" id="WP_200353848.1">
    <property type="nucleotide sequence ID" value="NZ_JAENIL010000003.1"/>
</dbReference>
<evidence type="ECO:0000256" key="1">
    <source>
        <dbReference type="ARBA" id="ARBA00010641"/>
    </source>
</evidence>
<dbReference type="PANTHER" id="PTHR43133:SF63">
    <property type="entry name" value="RNA POLYMERASE SIGMA FACTOR FECI-RELATED"/>
    <property type="match status" value="1"/>
</dbReference>
<feature type="domain" description="HTH cro/C1-type" evidence="5">
    <location>
        <begin position="132"/>
        <end position="154"/>
    </location>
</feature>
<keyword evidence="7" id="KW-1185">Reference proteome</keyword>
<dbReference type="Pfam" id="PF04542">
    <property type="entry name" value="Sigma70_r2"/>
    <property type="match status" value="1"/>
</dbReference>
<dbReference type="PANTHER" id="PTHR43133">
    <property type="entry name" value="RNA POLYMERASE ECF-TYPE SIGMA FACTO"/>
    <property type="match status" value="1"/>
</dbReference>
<keyword evidence="3" id="KW-0731">Sigma factor</keyword>
<dbReference type="InterPro" id="IPR036388">
    <property type="entry name" value="WH-like_DNA-bd_sf"/>
</dbReference>
<dbReference type="NCBIfam" id="TIGR02937">
    <property type="entry name" value="sigma70-ECF"/>
    <property type="match status" value="1"/>
</dbReference>
<keyword evidence="4" id="KW-0804">Transcription</keyword>
<reference evidence="6" key="1">
    <citation type="submission" date="2021-01" db="EMBL/GenBank/DDBJ databases">
        <title>Modified the classification status of verrucomicrobia.</title>
        <authorList>
            <person name="Feng X."/>
        </authorList>
    </citation>
    <scope>NUCLEOTIDE SEQUENCE</scope>
    <source>
        <strain evidence="6">KCTC 13126</strain>
    </source>
</reference>
<dbReference type="PROSITE" id="PS50943">
    <property type="entry name" value="HTH_CROC1"/>
    <property type="match status" value="1"/>
</dbReference>
<evidence type="ECO:0000313" key="6">
    <source>
        <dbReference type="EMBL" id="MBK1875629.1"/>
    </source>
</evidence>
<proteinExistence type="inferred from homology"/>
<comment type="caution">
    <text evidence="6">The sequence shown here is derived from an EMBL/GenBank/DDBJ whole genome shotgun (WGS) entry which is preliminary data.</text>
</comment>
<dbReference type="InterPro" id="IPR007627">
    <property type="entry name" value="RNA_pol_sigma70_r2"/>
</dbReference>
<dbReference type="Gene3D" id="1.10.10.10">
    <property type="entry name" value="Winged helix-like DNA-binding domain superfamily/Winged helix DNA-binding domain"/>
    <property type="match status" value="1"/>
</dbReference>
<comment type="similarity">
    <text evidence="1">Belongs to the sigma-70 factor family. ECF subfamily.</text>
</comment>
<keyword evidence="2" id="KW-0805">Transcription regulation</keyword>
<dbReference type="Pfam" id="PF08281">
    <property type="entry name" value="Sigma70_r4_2"/>
    <property type="match status" value="1"/>
</dbReference>
<dbReference type="GO" id="GO:0003677">
    <property type="term" value="F:DNA binding"/>
    <property type="evidence" value="ECO:0007669"/>
    <property type="project" value="InterPro"/>
</dbReference>
<dbReference type="InterPro" id="IPR001387">
    <property type="entry name" value="Cro/C1-type_HTH"/>
</dbReference>
<dbReference type="CDD" id="cd06171">
    <property type="entry name" value="Sigma70_r4"/>
    <property type="match status" value="1"/>
</dbReference>